<feature type="transmembrane region" description="Helical" evidence="1">
    <location>
        <begin position="99"/>
        <end position="118"/>
    </location>
</feature>
<evidence type="ECO:0000313" key="3">
    <source>
        <dbReference type="Proteomes" id="UP000295142"/>
    </source>
</evidence>
<keyword evidence="1" id="KW-1133">Transmembrane helix</keyword>
<evidence type="ECO:0000313" key="2">
    <source>
        <dbReference type="EMBL" id="TCO68530.1"/>
    </source>
</evidence>
<keyword evidence="1" id="KW-0472">Membrane</keyword>
<keyword evidence="3" id="KW-1185">Reference proteome</keyword>
<proteinExistence type="predicted"/>
<feature type="transmembrane region" description="Helical" evidence="1">
    <location>
        <begin position="20"/>
        <end position="48"/>
    </location>
</feature>
<keyword evidence="1" id="KW-0812">Transmembrane</keyword>
<gene>
    <name evidence="2" type="ORF">EV655_1264</name>
</gene>
<evidence type="ECO:0000256" key="1">
    <source>
        <dbReference type="SAM" id="Phobius"/>
    </source>
</evidence>
<accession>A0A4V2S9P1</accession>
<dbReference type="AlphaFoldDB" id="A0A4V2S9P1"/>
<reference evidence="2 3" key="1">
    <citation type="submission" date="2019-03" db="EMBL/GenBank/DDBJ databases">
        <title>Genomic Encyclopedia of Type Strains, Phase IV (KMG-IV): sequencing the most valuable type-strain genomes for metagenomic binning, comparative biology and taxonomic classification.</title>
        <authorList>
            <person name="Goeker M."/>
        </authorList>
    </citation>
    <scope>NUCLEOTIDE SEQUENCE [LARGE SCALE GENOMIC DNA]</scope>
    <source>
        <strain evidence="2 3">DSM 4868</strain>
    </source>
</reference>
<organism evidence="2 3">
    <name type="scientific">Rhodovulum euryhalinum</name>
    <dbReference type="NCBI Taxonomy" id="35805"/>
    <lineage>
        <taxon>Bacteria</taxon>
        <taxon>Pseudomonadati</taxon>
        <taxon>Pseudomonadota</taxon>
        <taxon>Alphaproteobacteria</taxon>
        <taxon>Rhodobacterales</taxon>
        <taxon>Paracoccaceae</taxon>
        <taxon>Rhodovulum</taxon>
    </lineage>
</organism>
<feature type="transmembrane region" description="Helical" evidence="1">
    <location>
        <begin position="69"/>
        <end position="87"/>
    </location>
</feature>
<comment type="caution">
    <text evidence="2">The sequence shown here is derived from an EMBL/GenBank/DDBJ whole genome shotgun (WGS) entry which is preliminary data.</text>
</comment>
<dbReference type="Proteomes" id="UP000295142">
    <property type="component" value="Unassembled WGS sequence"/>
</dbReference>
<name>A0A4V2S9P1_9RHOB</name>
<dbReference type="EMBL" id="SLWW01000026">
    <property type="protein sequence ID" value="TCO68530.1"/>
    <property type="molecule type" value="Genomic_DNA"/>
</dbReference>
<protein>
    <submittedName>
        <fullName evidence="2">Uncharacterized protein</fullName>
    </submittedName>
</protein>
<sequence length="1072" mass="114603">MSKIGLSQLLRRGLAAFLFVSGWCALGAVPLALALVSLLGGLGVYAFWPWRPGRDGIHRMSRGAAVVGPDLMGLFLVAGFTALPFWIGRAEGQAGLHGSAWLLWPMALGFGSLLVVGWRNACFGLRILPDGLEVHDIRGIRTVPRAEILVQRPWRRGLPGWMRVIAPLLPPTAAGAILLARDSTGVTLDLVGGGRLNVPAEGFEPGIKALRAALARTTALIVVLVALAQATGPARAQSWEVHTPGEATLMRPEGWQITGGSRDPGVDLAGSGLGVGSVRTVDPAQTRLEIGIDPAATSHFVLALMPPDKPEGDPWNDHEIWLGLQETDAGPTELALAVTRQIQARIPRPSDADLAALALVIRPDRVVQVTGAGGRLLLEGRRPANAAAGAAYVQIAAMTRLGGPGRLVLHRLAPGRVPFVPMGDPALPLGAAPHEAVLFDAATGLGPHLEAFQTARLPMAAHMAHHGTGLEIALPAGQGSGWLGLFSPEAVIWPDRLAGGGTVRIGFNGDAFDTHAGIGPDGALRVDKPAGQDWPRSGILSAEPVTRLDDRLHEAPFRLALSLDPKGTDGVEVMLGADPVPDMARSAEMRLRLVRLDQGLYAGAREMTLTHGFWNVWTRRLAAPAAALACLACGQAGADAFSDRPLRPKVDDLGAYRPETRAALERLTAAQPDRCVANVASSLFLDAHLVETGLMEKFKSVGRPGEAMARIVTIFALPDAAGIGGNIASVLGYASVGAALNLVSVGQNSLKSYDVLVEHTIGSLEQRRAIQTQEIVQKSIDYRWDPTLVSDRSRQLADRSQGIVSQMQDLGDRTEILRVESDFKEELKRLDKQKADRTDALREALGGKSDLSGSGRLAVIKKEYKDGEAAAVKSRDAKLTEIAARYEREVGKLTEDLARNATQHEALARHAWPIANGTCAEIARDGKAPVVPKLPTGLDEPYARDADDAARLAQVLAPPHDKLMIVLDALVLDPPADYLSCVCRAAAYGTLQTIQMYHPDTLGEYDPRYYCTHPGDPCIVQGHGCLRFPMPTDPALWDRCAARSKDEAGYTVTDAILSRMKAQRSRFQETDR</sequence>